<dbReference type="InterPro" id="IPR000953">
    <property type="entry name" value="Chromo/chromo_shadow_dom"/>
</dbReference>
<feature type="region of interest" description="Disordered" evidence="1">
    <location>
        <begin position="1"/>
        <end position="42"/>
    </location>
</feature>
<dbReference type="InterPro" id="IPR023780">
    <property type="entry name" value="Chromo_domain"/>
</dbReference>
<proteinExistence type="predicted"/>
<keyword evidence="4" id="KW-1185">Reference proteome</keyword>
<dbReference type="EMBL" id="UYRT01102637">
    <property type="protein sequence ID" value="VDN43371.1"/>
    <property type="molecule type" value="Genomic_DNA"/>
</dbReference>
<dbReference type="OrthoDB" id="340605at2759"/>
<feature type="compositionally biased region" description="Basic and acidic residues" evidence="1">
    <location>
        <begin position="10"/>
        <end position="22"/>
    </location>
</feature>
<organism evidence="5">
    <name type="scientific">Gongylonema pulchrum</name>
    <dbReference type="NCBI Taxonomy" id="637853"/>
    <lineage>
        <taxon>Eukaryota</taxon>
        <taxon>Metazoa</taxon>
        <taxon>Ecdysozoa</taxon>
        <taxon>Nematoda</taxon>
        <taxon>Chromadorea</taxon>
        <taxon>Rhabditida</taxon>
        <taxon>Spirurina</taxon>
        <taxon>Spiruromorpha</taxon>
        <taxon>Spiruroidea</taxon>
        <taxon>Gongylonematidae</taxon>
        <taxon>Gongylonema</taxon>
    </lineage>
</organism>
<evidence type="ECO:0000313" key="4">
    <source>
        <dbReference type="Proteomes" id="UP000271098"/>
    </source>
</evidence>
<dbReference type="Gene3D" id="2.40.50.40">
    <property type="match status" value="1"/>
</dbReference>
<sequence length="90" mass="10045">MVNLRGRLSASKDVEEQRRSADRPGGSASPPPPPTRNDDALIDGRIVDKLIGRRSHEGSLQYLVCWYGVPEEDTTWVNAEKLVRIFISVV</sequence>
<dbReference type="Proteomes" id="UP000271098">
    <property type="component" value="Unassembled WGS sequence"/>
</dbReference>
<dbReference type="AlphaFoldDB" id="A0A183EV28"/>
<evidence type="ECO:0000313" key="3">
    <source>
        <dbReference type="EMBL" id="VDN43371.1"/>
    </source>
</evidence>
<gene>
    <name evidence="3" type="ORF">GPUH_LOCUS24819</name>
</gene>
<protein>
    <submittedName>
        <fullName evidence="5">Chromo domain-containing protein</fullName>
    </submittedName>
</protein>
<evidence type="ECO:0000256" key="1">
    <source>
        <dbReference type="SAM" id="MobiDB-lite"/>
    </source>
</evidence>
<accession>A0A183EV28</accession>
<dbReference type="Pfam" id="PF00385">
    <property type="entry name" value="Chromo"/>
    <property type="match status" value="1"/>
</dbReference>
<reference evidence="5" key="1">
    <citation type="submission" date="2016-06" db="UniProtKB">
        <authorList>
            <consortium name="WormBaseParasite"/>
        </authorList>
    </citation>
    <scope>IDENTIFICATION</scope>
</reference>
<dbReference type="SUPFAM" id="SSF54160">
    <property type="entry name" value="Chromo domain-like"/>
    <property type="match status" value="1"/>
</dbReference>
<dbReference type="WBParaSite" id="GPUH_0002484901-mRNA-1">
    <property type="protein sequence ID" value="GPUH_0002484901-mRNA-1"/>
    <property type="gene ID" value="GPUH_0002484901"/>
</dbReference>
<feature type="domain" description="Chromo" evidence="2">
    <location>
        <begin position="45"/>
        <end position="90"/>
    </location>
</feature>
<dbReference type="PROSITE" id="PS50013">
    <property type="entry name" value="CHROMO_2"/>
    <property type="match status" value="1"/>
</dbReference>
<evidence type="ECO:0000313" key="5">
    <source>
        <dbReference type="WBParaSite" id="GPUH_0002484901-mRNA-1"/>
    </source>
</evidence>
<reference evidence="3 4" key="2">
    <citation type="submission" date="2018-11" db="EMBL/GenBank/DDBJ databases">
        <authorList>
            <consortium name="Pathogen Informatics"/>
        </authorList>
    </citation>
    <scope>NUCLEOTIDE SEQUENCE [LARGE SCALE GENOMIC DNA]</scope>
</reference>
<dbReference type="InterPro" id="IPR016197">
    <property type="entry name" value="Chromo-like_dom_sf"/>
</dbReference>
<evidence type="ECO:0000259" key="2">
    <source>
        <dbReference type="PROSITE" id="PS50013"/>
    </source>
</evidence>
<name>A0A183EV28_9BILA</name>